<evidence type="ECO:0000256" key="1">
    <source>
        <dbReference type="SAM" id="SignalP"/>
    </source>
</evidence>
<keyword evidence="3" id="KW-1185">Reference proteome</keyword>
<name>A0A941F3E3_9BACT</name>
<feature type="chain" id="PRO_5038034671" evidence="1">
    <location>
        <begin position="26"/>
        <end position="142"/>
    </location>
</feature>
<dbReference type="Proteomes" id="UP000679220">
    <property type="component" value="Unassembled WGS sequence"/>
</dbReference>
<dbReference type="PROSITE" id="PS51257">
    <property type="entry name" value="PROKAR_LIPOPROTEIN"/>
    <property type="match status" value="1"/>
</dbReference>
<reference evidence="2" key="2">
    <citation type="submission" date="2021-04" db="EMBL/GenBank/DDBJ databases">
        <authorList>
            <person name="Zhang T."/>
            <person name="Zhang Y."/>
            <person name="Lu D."/>
            <person name="Zuo D."/>
            <person name="Du Z."/>
        </authorList>
    </citation>
    <scope>NUCLEOTIDE SEQUENCE</scope>
    <source>
        <strain evidence="2">JR1</strain>
    </source>
</reference>
<dbReference type="EMBL" id="JAGTAR010000010">
    <property type="protein sequence ID" value="MBR8535622.1"/>
    <property type="molecule type" value="Genomic_DNA"/>
</dbReference>
<feature type="signal peptide" evidence="1">
    <location>
        <begin position="1"/>
        <end position="25"/>
    </location>
</feature>
<comment type="caution">
    <text evidence="2">The sequence shown here is derived from an EMBL/GenBank/DDBJ whole genome shotgun (WGS) entry which is preliminary data.</text>
</comment>
<organism evidence="2 3">
    <name type="scientific">Carboxylicivirga sediminis</name>
    <dbReference type="NCBI Taxonomy" id="2006564"/>
    <lineage>
        <taxon>Bacteria</taxon>
        <taxon>Pseudomonadati</taxon>
        <taxon>Bacteroidota</taxon>
        <taxon>Bacteroidia</taxon>
        <taxon>Marinilabiliales</taxon>
        <taxon>Marinilabiliaceae</taxon>
        <taxon>Carboxylicivirga</taxon>
    </lineage>
</organism>
<evidence type="ECO:0000313" key="2">
    <source>
        <dbReference type="EMBL" id="MBR8535622.1"/>
    </source>
</evidence>
<proteinExistence type="predicted"/>
<reference evidence="2" key="1">
    <citation type="journal article" date="2018" name="Int. J. Syst. Evol. Microbiol.">
        <title>Carboxylicivirga sediminis sp. nov., isolated from coastal sediment.</title>
        <authorList>
            <person name="Wang F.Q."/>
            <person name="Ren L.H."/>
            <person name="Zou R.J."/>
            <person name="Sun Y.Z."/>
            <person name="Liu X.J."/>
            <person name="Jiang F."/>
            <person name="Liu L.J."/>
        </authorList>
    </citation>
    <scope>NUCLEOTIDE SEQUENCE</scope>
    <source>
        <strain evidence="2">JR1</strain>
    </source>
</reference>
<accession>A0A941F3E3</accession>
<dbReference type="RefSeq" id="WP_212189686.1">
    <property type="nucleotide sequence ID" value="NZ_JAGTAR010000010.1"/>
</dbReference>
<protein>
    <submittedName>
        <fullName evidence="2">DUF4625 domain-containing protein</fullName>
    </submittedName>
</protein>
<dbReference type="InterPro" id="IPR027829">
    <property type="entry name" value="DUF4625"/>
</dbReference>
<keyword evidence="1" id="KW-0732">Signal</keyword>
<dbReference type="Pfam" id="PF15418">
    <property type="entry name" value="DUF4625"/>
    <property type="match status" value="1"/>
</dbReference>
<sequence>MNKKIYRTTLYLIMVVGLLSGSCSKDEPGDSMAPTAVFTSPLTETVYQRGQSIIVNASFEDDNELSHVEVSIEEAQVLKGWNTPWETSEVIELSGKSQNLSAYELFGEAIPMDIKSGVYNLEFMVVDKQFNFANYNMVLTIE</sequence>
<evidence type="ECO:0000313" key="3">
    <source>
        <dbReference type="Proteomes" id="UP000679220"/>
    </source>
</evidence>
<dbReference type="AlphaFoldDB" id="A0A941F3E3"/>
<gene>
    <name evidence="2" type="ORF">KDU71_08635</name>
</gene>